<evidence type="ECO:0000313" key="2">
    <source>
        <dbReference type="EMBL" id="WUV42279.1"/>
    </source>
</evidence>
<feature type="compositionally biased region" description="Basic and acidic residues" evidence="1">
    <location>
        <begin position="38"/>
        <end position="51"/>
    </location>
</feature>
<accession>A0ABZ1YGE9</accession>
<evidence type="ECO:0000256" key="1">
    <source>
        <dbReference type="SAM" id="MobiDB-lite"/>
    </source>
</evidence>
<name>A0ABZ1YGE9_9NOCA</name>
<dbReference type="RefSeq" id="WP_327095588.1">
    <property type="nucleotide sequence ID" value="NZ_CP109149.1"/>
</dbReference>
<organism evidence="2 3">
    <name type="scientific">Nocardia vinacea</name>
    <dbReference type="NCBI Taxonomy" id="96468"/>
    <lineage>
        <taxon>Bacteria</taxon>
        <taxon>Bacillati</taxon>
        <taxon>Actinomycetota</taxon>
        <taxon>Actinomycetes</taxon>
        <taxon>Mycobacteriales</taxon>
        <taxon>Nocardiaceae</taxon>
        <taxon>Nocardia</taxon>
    </lineage>
</organism>
<proteinExistence type="predicted"/>
<dbReference type="EMBL" id="CP109441">
    <property type="protein sequence ID" value="WUV42279.1"/>
    <property type="molecule type" value="Genomic_DNA"/>
</dbReference>
<protein>
    <submittedName>
        <fullName evidence="2">Uncharacterized protein</fullName>
    </submittedName>
</protein>
<dbReference type="Proteomes" id="UP001432062">
    <property type="component" value="Chromosome"/>
</dbReference>
<feature type="region of interest" description="Disordered" evidence="1">
    <location>
        <begin position="23"/>
        <end position="51"/>
    </location>
</feature>
<keyword evidence="3" id="KW-1185">Reference proteome</keyword>
<gene>
    <name evidence="2" type="ORF">OG563_23690</name>
</gene>
<sequence>MKYKNSQLRTIGAAMPRVARIAPSAKGNGKPSGVPGHEAQKVDALGDLRHR</sequence>
<evidence type="ECO:0000313" key="3">
    <source>
        <dbReference type="Proteomes" id="UP001432062"/>
    </source>
</evidence>
<reference evidence="2" key="1">
    <citation type="submission" date="2022-10" db="EMBL/GenBank/DDBJ databases">
        <title>The complete genomes of actinobacterial strains from the NBC collection.</title>
        <authorList>
            <person name="Joergensen T.S."/>
            <person name="Alvarez Arevalo M."/>
            <person name="Sterndorff E.B."/>
            <person name="Faurdal D."/>
            <person name="Vuksanovic O."/>
            <person name="Mourched A.-S."/>
            <person name="Charusanti P."/>
            <person name="Shaw S."/>
            <person name="Blin K."/>
            <person name="Weber T."/>
        </authorList>
    </citation>
    <scope>NUCLEOTIDE SEQUENCE</scope>
    <source>
        <strain evidence="2">NBC_01482</strain>
    </source>
</reference>